<dbReference type="EMBL" id="SMBK01000009">
    <property type="protein sequence ID" value="TCU35434.1"/>
    <property type="molecule type" value="Genomic_DNA"/>
</dbReference>
<evidence type="ECO:0000313" key="2">
    <source>
        <dbReference type="EMBL" id="TCU35434.1"/>
    </source>
</evidence>
<feature type="region of interest" description="Disordered" evidence="1">
    <location>
        <begin position="33"/>
        <end position="54"/>
    </location>
</feature>
<dbReference type="AlphaFoldDB" id="A0A4R3RKV0"/>
<sequence length="88" mass="9379">MGTILVSALIASACSQTDPAPPVVMTKTVAVQLPPEARKPTPPLSPKPDRDMPQQEILDNWSADRTARNTGEWRRAACVAAVDAVGSR</sequence>
<protein>
    <submittedName>
        <fullName evidence="2">Uncharacterized protein</fullName>
    </submittedName>
</protein>
<evidence type="ECO:0000313" key="3">
    <source>
        <dbReference type="Proteomes" id="UP000295507"/>
    </source>
</evidence>
<name>A0A4R3RKV0_9HYPH</name>
<evidence type="ECO:0000256" key="1">
    <source>
        <dbReference type="SAM" id="MobiDB-lite"/>
    </source>
</evidence>
<proteinExistence type="predicted"/>
<gene>
    <name evidence="2" type="ORF">EV129_10924</name>
</gene>
<reference evidence="2 3" key="1">
    <citation type="submission" date="2019-03" db="EMBL/GenBank/DDBJ databases">
        <title>Genomic Encyclopedia of Type Strains, Phase IV (KMG-V): Genome sequencing to study the core and pangenomes of soil and plant-associated prokaryotes.</title>
        <authorList>
            <person name="Whitman W."/>
        </authorList>
    </citation>
    <scope>NUCLEOTIDE SEQUENCE [LARGE SCALE GENOMIC DNA]</scope>
    <source>
        <strain evidence="2 3">IE4868</strain>
    </source>
</reference>
<organism evidence="2 3">
    <name type="scientific">Rhizobium azibense</name>
    <dbReference type="NCBI Taxonomy" id="1136135"/>
    <lineage>
        <taxon>Bacteria</taxon>
        <taxon>Pseudomonadati</taxon>
        <taxon>Pseudomonadota</taxon>
        <taxon>Alphaproteobacteria</taxon>
        <taxon>Hyphomicrobiales</taxon>
        <taxon>Rhizobiaceae</taxon>
        <taxon>Rhizobium/Agrobacterium group</taxon>
        <taxon>Rhizobium</taxon>
    </lineage>
</organism>
<accession>A0A4R3RKV0</accession>
<dbReference type="Proteomes" id="UP000295507">
    <property type="component" value="Unassembled WGS sequence"/>
</dbReference>
<comment type="caution">
    <text evidence="2">The sequence shown here is derived from an EMBL/GenBank/DDBJ whole genome shotgun (WGS) entry which is preliminary data.</text>
</comment>